<dbReference type="Ensembl" id="ENSOABT00000079189.1">
    <property type="protein sequence ID" value="ENSOABP00000063753.1"/>
    <property type="gene ID" value="ENSOABG00000038147.1"/>
</dbReference>
<reference evidence="2" key="1">
    <citation type="submission" date="2020-03" db="EMBL/GenBank/DDBJ databases">
        <title>Evolution of repeat sequences and sex chromosomes of tilapia species revealed by chromosome-level genomes.</title>
        <authorList>
            <person name="Xu L."/>
            <person name="Tao W."/>
            <person name="Wang D."/>
            <person name="Zhou Q."/>
        </authorList>
    </citation>
    <scope>NUCLEOTIDE SEQUENCE [LARGE SCALE GENOMIC DNA]</scope>
    <source>
        <strain evidence="2">Israel</strain>
    </source>
</reference>
<evidence type="ECO:0000313" key="2">
    <source>
        <dbReference type="Proteomes" id="UP000472276"/>
    </source>
</evidence>
<keyword evidence="2" id="KW-1185">Reference proteome</keyword>
<dbReference type="Proteomes" id="UP000472276">
    <property type="component" value="Unassembled WGS sequence"/>
</dbReference>
<organism evidence="1 2">
    <name type="scientific">Oreochromis aureus</name>
    <name type="common">Israeli tilapia</name>
    <name type="synonym">Chromis aureus</name>
    <dbReference type="NCBI Taxonomy" id="47969"/>
    <lineage>
        <taxon>Eukaryota</taxon>
        <taxon>Metazoa</taxon>
        <taxon>Chordata</taxon>
        <taxon>Craniata</taxon>
        <taxon>Vertebrata</taxon>
        <taxon>Euteleostomi</taxon>
        <taxon>Actinopterygii</taxon>
        <taxon>Neopterygii</taxon>
        <taxon>Teleostei</taxon>
        <taxon>Neoteleostei</taxon>
        <taxon>Acanthomorphata</taxon>
        <taxon>Ovalentaria</taxon>
        <taxon>Cichlomorphae</taxon>
        <taxon>Cichliformes</taxon>
        <taxon>Cichlidae</taxon>
        <taxon>African cichlids</taxon>
        <taxon>Pseudocrenilabrinae</taxon>
        <taxon>Oreochromini</taxon>
        <taxon>Oreochromis</taxon>
    </lineage>
</organism>
<sequence>TELTVWTLQESTKHGTLKGGRSGGGTIMVWGAFSFSGTMELQAMQGHQMAAGYVSTRNLVKILLCKI</sequence>
<evidence type="ECO:0000313" key="1">
    <source>
        <dbReference type="Ensembl" id="ENSOABP00000063753.1"/>
    </source>
</evidence>
<reference evidence="1" key="3">
    <citation type="submission" date="2025-09" db="UniProtKB">
        <authorList>
            <consortium name="Ensembl"/>
        </authorList>
    </citation>
    <scope>IDENTIFICATION</scope>
</reference>
<protein>
    <submittedName>
        <fullName evidence="1">Uncharacterized protein</fullName>
    </submittedName>
</protein>
<name>A0AAZ1X7U1_OREAU</name>
<dbReference type="AlphaFoldDB" id="A0AAZ1X7U1"/>
<reference evidence="1" key="2">
    <citation type="submission" date="2025-08" db="UniProtKB">
        <authorList>
            <consortium name="Ensembl"/>
        </authorList>
    </citation>
    <scope>IDENTIFICATION</scope>
</reference>
<proteinExistence type="predicted"/>
<accession>A0AAZ1X7U1</accession>